<keyword evidence="6" id="KW-0539">Nucleus</keyword>
<comment type="similarity">
    <text evidence="7">Belongs to the AP2/ERF transcription factor family. ERF subfamily.</text>
</comment>
<dbReference type="AlphaFoldDB" id="A0AA38C2I7"/>
<evidence type="ECO:0000256" key="7">
    <source>
        <dbReference type="ARBA" id="ARBA00024343"/>
    </source>
</evidence>
<dbReference type="InterPro" id="IPR016177">
    <property type="entry name" value="DNA-bd_dom_sf"/>
</dbReference>
<dbReference type="Gene3D" id="3.30.730.10">
    <property type="entry name" value="AP2/ERF domain"/>
    <property type="match status" value="1"/>
</dbReference>
<sequence length="266" mass="30427">NMVKIWSKYKPHTMPQHRTPRQFKGVRLRKGGKWVSEVRMPNSTGRIWLGSYDCPQQAARAYDCAVYCLRGRNANFNFPHLVPEIPSASSLSPAQIQAAAAKFAREEFSQPLWNDAAFSRPQSQSHQMLEEQNCALLDSLLEDVEKNQSLNLEDFHEEDVEGVNSVLLMEEQGRLIQDAGARFDMEELQKTLRKDGAVSCWESLSSEDSHQILEDQNCALLDSLLENVEKNQSLNLERFPEEDLEGVDFVLLMEEQGALFLQRIER</sequence>
<comment type="subcellular location">
    <subcellularLocation>
        <location evidence="1">Nucleus</location>
    </subcellularLocation>
</comment>
<organism evidence="9 10">
    <name type="scientific">Taxus chinensis</name>
    <name type="common">Chinese yew</name>
    <name type="synonym">Taxus wallichiana var. chinensis</name>
    <dbReference type="NCBI Taxonomy" id="29808"/>
    <lineage>
        <taxon>Eukaryota</taxon>
        <taxon>Viridiplantae</taxon>
        <taxon>Streptophyta</taxon>
        <taxon>Embryophyta</taxon>
        <taxon>Tracheophyta</taxon>
        <taxon>Spermatophyta</taxon>
        <taxon>Pinopsida</taxon>
        <taxon>Pinidae</taxon>
        <taxon>Conifers II</taxon>
        <taxon>Cupressales</taxon>
        <taxon>Taxaceae</taxon>
        <taxon>Taxus</taxon>
    </lineage>
</organism>
<protein>
    <recommendedName>
        <fullName evidence="8">AP2/ERF domain-containing protein</fullName>
    </recommendedName>
</protein>
<evidence type="ECO:0000256" key="3">
    <source>
        <dbReference type="ARBA" id="ARBA00023125"/>
    </source>
</evidence>
<dbReference type="PANTHER" id="PTHR31985:SF312">
    <property type="entry name" value="AP2_ERF DOMAIN-CONTAINING PROTEIN"/>
    <property type="match status" value="1"/>
</dbReference>
<proteinExistence type="inferred from homology"/>
<dbReference type="PANTHER" id="PTHR31985">
    <property type="entry name" value="ETHYLENE-RESPONSIVE TRANSCRIPTION FACTOR ERF042-RELATED"/>
    <property type="match status" value="1"/>
</dbReference>
<dbReference type="Proteomes" id="UP000824469">
    <property type="component" value="Unassembled WGS sequence"/>
</dbReference>
<dbReference type="InterPro" id="IPR001471">
    <property type="entry name" value="AP2/ERF_dom"/>
</dbReference>
<evidence type="ECO:0000256" key="1">
    <source>
        <dbReference type="ARBA" id="ARBA00004123"/>
    </source>
</evidence>
<reference evidence="9 10" key="1">
    <citation type="journal article" date="2021" name="Nat. Plants">
        <title>The Taxus genome provides insights into paclitaxel biosynthesis.</title>
        <authorList>
            <person name="Xiong X."/>
            <person name="Gou J."/>
            <person name="Liao Q."/>
            <person name="Li Y."/>
            <person name="Zhou Q."/>
            <person name="Bi G."/>
            <person name="Li C."/>
            <person name="Du R."/>
            <person name="Wang X."/>
            <person name="Sun T."/>
            <person name="Guo L."/>
            <person name="Liang H."/>
            <person name="Lu P."/>
            <person name="Wu Y."/>
            <person name="Zhang Z."/>
            <person name="Ro D.K."/>
            <person name="Shang Y."/>
            <person name="Huang S."/>
            <person name="Yan J."/>
        </authorList>
    </citation>
    <scope>NUCLEOTIDE SEQUENCE [LARGE SCALE GENOMIC DNA]</scope>
    <source>
        <strain evidence="9">Ta-2019</strain>
    </source>
</reference>
<evidence type="ECO:0000313" key="9">
    <source>
        <dbReference type="EMBL" id="KAH9291826.1"/>
    </source>
</evidence>
<gene>
    <name evidence="9" type="ORF">KI387_042987</name>
</gene>
<accession>A0AA38C2I7</accession>
<dbReference type="GO" id="GO:0003677">
    <property type="term" value="F:DNA binding"/>
    <property type="evidence" value="ECO:0007669"/>
    <property type="project" value="UniProtKB-KW"/>
</dbReference>
<dbReference type="SMART" id="SM00380">
    <property type="entry name" value="AP2"/>
    <property type="match status" value="1"/>
</dbReference>
<feature type="domain" description="AP2/ERF" evidence="8">
    <location>
        <begin position="22"/>
        <end position="79"/>
    </location>
</feature>
<dbReference type="SUPFAM" id="SSF54171">
    <property type="entry name" value="DNA-binding domain"/>
    <property type="match status" value="1"/>
</dbReference>
<keyword evidence="2" id="KW-0805">Transcription regulation</keyword>
<dbReference type="EMBL" id="JAHRHJ020003385">
    <property type="protein sequence ID" value="KAH9291826.1"/>
    <property type="molecule type" value="Genomic_DNA"/>
</dbReference>
<evidence type="ECO:0000256" key="5">
    <source>
        <dbReference type="ARBA" id="ARBA00023163"/>
    </source>
</evidence>
<name>A0AA38C2I7_TAXCH</name>
<dbReference type="PROSITE" id="PS51032">
    <property type="entry name" value="AP2_ERF"/>
    <property type="match status" value="1"/>
</dbReference>
<keyword evidence="3" id="KW-0238">DNA-binding</keyword>
<dbReference type="InterPro" id="IPR051032">
    <property type="entry name" value="AP2/ERF_TF_ERF_subfamily"/>
</dbReference>
<feature type="non-terminal residue" evidence="9">
    <location>
        <position position="1"/>
    </location>
</feature>
<evidence type="ECO:0000259" key="8">
    <source>
        <dbReference type="PROSITE" id="PS51032"/>
    </source>
</evidence>
<keyword evidence="5" id="KW-0804">Transcription</keyword>
<dbReference type="GO" id="GO:0003700">
    <property type="term" value="F:DNA-binding transcription factor activity"/>
    <property type="evidence" value="ECO:0007669"/>
    <property type="project" value="InterPro"/>
</dbReference>
<dbReference type="CDD" id="cd00018">
    <property type="entry name" value="AP2"/>
    <property type="match status" value="1"/>
</dbReference>
<keyword evidence="10" id="KW-1185">Reference proteome</keyword>
<evidence type="ECO:0000256" key="4">
    <source>
        <dbReference type="ARBA" id="ARBA00023159"/>
    </source>
</evidence>
<evidence type="ECO:0000313" key="10">
    <source>
        <dbReference type="Proteomes" id="UP000824469"/>
    </source>
</evidence>
<dbReference type="GO" id="GO:0005634">
    <property type="term" value="C:nucleus"/>
    <property type="evidence" value="ECO:0007669"/>
    <property type="project" value="UniProtKB-SubCell"/>
</dbReference>
<dbReference type="Pfam" id="PF00847">
    <property type="entry name" value="AP2"/>
    <property type="match status" value="1"/>
</dbReference>
<keyword evidence="4" id="KW-0010">Activator</keyword>
<evidence type="ECO:0000256" key="2">
    <source>
        <dbReference type="ARBA" id="ARBA00023015"/>
    </source>
</evidence>
<evidence type="ECO:0000256" key="6">
    <source>
        <dbReference type="ARBA" id="ARBA00023242"/>
    </source>
</evidence>
<dbReference type="PRINTS" id="PR00367">
    <property type="entry name" value="ETHRSPELEMNT"/>
</dbReference>
<comment type="caution">
    <text evidence="9">The sequence shown here is derived from an EMBL/GenBank/DDBJ whole genome shotgun (WGS) entry which is preliminary data.</text>
</comment>
<dbReference type="InterPro" id="IPR036955">
    <property type="entry name" value="AP2/ERF_dom_sf"/>
</dbReference>